<keyword evidence="5" id="KW-0732">Signal</keyword>
<evidence type="ECO:0000256" key="1">
    <source>
        <dbReference type="ARBA" id="ARBA00004162"/>
    </source>
</evidence>
<dbReference type="GO" id="GO:0005886">
    <property type="term" value="C:plasma membrane"/>
    <property type="evidence" value="ECO:0007669"/>
    <property type="project" value="UniProtKB-SubCell"/>
</dbReference>
<dbReference type="eggNOG" id="ENOG503340V">
    <property type="taxonomic scope" value="Bacteria"/>
</dbReference>
<comment type="caution">
    <text evidence="14">The sequence shown here is derived from an EMBL/GenBank/DDBJ whole genome shotgun (WGS) entry which is preliminary data.</text>
</comment>
<evidence type="ECO:0000256" key="12">
    <source>
        <dbReference type="ARBA" id="ARBA00025324"/>
    </source>
</evidence>
<keyword evidence="3" id="KW-0808">Transferase</keyword>
<keyword evidence="6 13" id="KW-1133">Transmembrane helix</keyword>
<gene>
    <name evidence="14" type="ORF">BN988_01035</name>
</gene>
<keyword evidence="8" id="KW-0012">Acyltransferase</keyword>
<evidence type="ECO:0000256" key="6">
    <source>
        <dbReference type="ARBA" id="ARBA00022989"/>
    </source>
</evidence>
<evidence type="ECO:0000256" key="8">
    <source>
        <dbReference type="ARBA" id="ARBA00023315"/>
    </source>
</evidence>
<dbReference type="UniPathway" id="UPA00029">
    <property type="reaction ID" value="UER00560"/>
</dbReference>
<accession>W9B7K3</accession>
<dbReference type="InterPro" id="IPR044021">
    <property type="entry name" value="CrtO"/>
</dbReference>
<comment type="function">
    <text evidence="12">Catalyzes the acylation of glycosyl-4,4'-diaponeurosporenoate, i.e. the esterification of glucose at the C6'' position with the carboxyl group of the C(15) fatty acid 12-methyltetradecanoic acid, to yield staphyloxanthin. This is the last step in the biosynthesis of this orange pigment, present in most staphylococci strains.</text>
</comment>
<name>W9B7K3_9BACI</name>
<evidence type="ECO:0000313" key="14">
    <source>
        <dbReference type="EMBL" id="CDO02565.1"/>
    </source>
</evidence>
<feature type="transmembrane region" description="Helical" evidence="13">
    <location>
        <begin position="127"/>
        <end position="144"/>
    </location>
</feature>
<reference evidence="14" key="1">
    <citation type="submission" date="2014-03" db="EMBL/GenBank/DDBJ databases">
        <title>Draft genome sequencing of Oceanobacillus picturae strain S1 isolated from human gut.</title>
        <authorList>
            <person name="Croce O."/>
            <person name="Lagier J.C."/>
            <person name="Raoult D."/>
        </authorList>
    </citation>
    <scope>NUCLEOTIDE SEQUENCE [LARGE SCALE GENOMIC DNA]</scope>
    <source>
        <strain evidence="14">S1</strain>
    </source>
</reference>
<keyword evidence="4 13" id="KW-0812">Transmembrane</keyword>
<dbReference type="EMBL" id="CCAX010000001">
    <property type="protein sequence ID" value="CDO02565.1"/>
    <property type="molecule type" value="Genomic_DNA"/>
</dbReference>
<evidence type="ECO:0000256" key="7">
    <source>
        <dbReference type="ARBA" id="ARBA00023136"/>
    </source>
</evidence>
<dbReference type="Pfam" id="PF18927">
    <property type="entry name" value="CrtO"/>
    <property type="match status" value="1"/>
</dbReference>
<proteinExistence type="inferred from homology"/>
<comment type="subcellular location">
    <subcellularLocation>
        <location evidence="1">Cell membrane</location>
        <topology evidence="1">Single-pass membrane protein</topology>
    </subcellularLocation>
</comment>
<evidence type="ECO:0000256" key="3">
    <source>
        <dbReference type="ARBA" id="ARBA00022679"/>
    </source>
</evidence>
<evidence type="ECO:0000256" key="4">
    <source>
        <dbReference type="ARBA" id="ARBA00022692"/>
    </source>
</evidence>
<evidence type="ECO:0000256" key="9">
    <source>
        <dbReference type="ARBA" id="ARBA00023588"/>
    </source>
</evidence>
<dbReference type="Proteomes" id="UP000028863">
    <property type="component" value="Unassembled WGS sequence"/>
</dbReference>
<protein>
    <recommendedName>
        <fullName evidence="11">Glycosyl-4,4'-diaponeurosporenoate acyltransferase</fullName>
    </recommendedName>
</protein>
<feature type="transmembrane region" description="Helical" evidence="13">
    <location>
        <begin position="6"/>
        <end position="31"/>
    </location>
</feature>
<evidence type="ECO:0000256" key="11">
    <source>
        <dbReference type="ARBA" id="ARBA00023667"/>
    </source>
</evidence>
<evidence type="ECO:0000313" key="15">
    <source>
        <dbReference type="Proteomes" id="UP000028863"/>
    </source>
</evidence>
<keyword evidence="7 13" id="KW-0472">Membrane</keyword>
<comment type="similarity">
    <text evidence="10">Belongs to the acyltransferase CrtO family.</text>
</comment>
<comment type="pathway">
    <text evidence="9">Carotenoid biosynthesis; staphyloxanthin biosynthesis; staphyloxanthin from farnesyl diphosphate: step 5/5.</text>
</comment>
<dbReference type="AlphaFoldDB" id="W9B7K3"/>
<sequence length="164" mass="19208">MPFVELPVVWIVIIDIIAWAVIHMAISYLTLSMPDHWFEHDRLVCKIRPWEKGGRLWQRYFRVKSWKGLIPDGTVIMGAGYNKKQLHGRDTKSLINFIKESRRAELTHWLSILPAGFFFIWNPFWAGIIMILYAFSLNIPIIIAQRYNRGRLEPLVSLKKQGSS</sequence>
<evidence type="ECO:0000256" key="10">
    <source>
        <dbReference type="ARBA" id="ARBA00023603"/>
    </source>
</evidence>
<evidence type="ECO:0000256" key="5">
    <source>
        <dbReference type="ARBA" id="ARBA00022729"/>
    </source>
</evidence>
<keyword evidence="15" id="KW-1185">Reference proteome</keyword>
<evidence type="ECO:0000256" key="2">
    <source>
        <dbReference type="ARBA" id="ARBA00022475"/>
    </source>
</evidence>
<dbReference type="GO" id="GO:0016746">
    <property type="term" value="F:acyltransferase activity"/>
    <property type="evidence" value="ECO:0007669"/>
    <property type="project" value="UniProtKB-KW"/>
</dbReference>
<reference evidence="14" key="2">
    <citation type="submission" date="2014-03" db="EMBL/GenBank/DDBJ databases">
        <authorList>
            <person name="Urmite Genomes"/>
        </authorList>
    </citation>
    <scope>NUCLEOTIDE SEQUENCE</scope>
    <source>
        <strain evidence="14">S1</strain>
    </source>
</reference>
<organism evidence="14 15">
    <name type="scientific">Oceanobacillus picturae</name>
    <dbReference type="NCBI Taxonomy" id="171693"/>
    <lineage>
        <taxon>Bacteria</taxon>
        <taxon>Bacillati</taxon>
        <taxon>Bacillota</taxon>
        <taxon>Bacilli</taxon>
        <taxon>Bacillales</taxon>
        <taxon>Bacillaceae</taxon>
        <taxon>Oceanobacillus</taxon>
    </lineage>
</organism>
<keyword evidence="2" id="KW-1003">Cell membrane</keyword>
<evidence type="ECO:0000256" key="13">
    <source>
        <dbReference type="SAM" id="Phobius"/>
    </source>
</evidence>
<dbReference type="RefSeq" id="WP_036573711.1">
    <property type="nucleotide sequence ID" value="NZ_CABLBW010000001.1"/>
</dbReference>
<dbReference type="STRING" id="171693.BN988_01035"/>